<reference evidence="1" key="1">
    <citation type="submission" date="2006-06" db="EMBL/GenBank/DDBJ databases">
        <title>Complete sequence of chromosome of Chelativorans sp. BNC1.</title>
        <authorList>
            <consortium name="US DOE Joint Genome Institute"/>
            <person name="Copeland A."/>
            <person name="Lucas S."/>
            <person name="Lapidus A."/>
            <person name="Barry K."/>
            <person name="Detter J.C."/>
            <person name="Glavina del Rio T."/>
            <person name="Hammon N."/>
            <person name="Israni S."/>
            <person name="Dalin E."/>
            <person name="Tice H."/>
            <person name="Pitluck S."/>
            <person name="Chertkov O."/>
            <person name="Brettin T."/>
            <person name="Bruce D."/>
            <person name="Han C."/>
            <person name="Tapia R."/>
            <person name="Gilna P."/>
            <person name="Schmutz J."/>
            <person name="Larimer F."/>
            <person name="Land M."/>
            <person name="Hauser L."/>
            <person name="Kyrpides N."/>
            <person name="Mikhailova N."/>
            <person name="Richardson P."/>
        </authorList>
    </citation>
    <scope>NUCLEOTIDE SEQUENCE</scope>
    <source>
        <strain evidence="1">BNC1</strain>
    </source>
</reference>
<organism evidence="1">
    <name type="scientific">Chelativorans sp. (strain BNC1)</name>
    <dbReference type="NCBI Taxonomy" id="266779"/>
    <lineage>
        <taxon>Bacteria</taxon>
        <taxon>Pseudomonadati</taxon>
        <taxon>Pseudomonadota</taxon>
        <taxon>Alphaproteobacteria</taxon>
        <taxon>Hyphomicrobiales</taxon>
        <taxon>Phyllobacteriaceae</taxon>
        <taxon>Chelativorans</taxon>
    </lineage>
</organism>
<name>Q11H18_CHESB</name>
<dbReference type="AlphaFoldDB" id="Q11H18"/>
<dbReference type="KEGG" id="mes:Meso_1914"/>
<sequence length="103" mass="11970">MFTARWHVEARFGHKQTVVDLMRRWIEEIGTQAGTDQMNVQLRTGSIGAKEAVLEIDHTVESLAQLERFFDTIGRIDAHKQWGKEMEPYIVSGSTYWTVYRVL</sequence>
<proteinExistence type="predicted"/>
<evidence type="ECO:0000313" key="1">
    <source>
        <dbReference type="EMBL" id="ABG63307.1"/>
    </source>
</evidence>
<gene>
    <name evidence="1" type="ordered locus">Meso_1914</name>
</gene>
<accession>Q11H18</accession>
<dbReference type="EMBL" id="CP000390">
    <property type="protein sequence ID" value="ABG63307.1"/>
    <property type="molecule type" value="Genomic_DNA"/>
</dbReference>
<protein>
    <submittedName>
        <fullName evidence="1">Uncharacterized protein</fullName>
    </submittedName>
</protein>
<dbReference type="OrthoDB" id="7860011at2"/>
<dbReference type="HOGENOM" id="CLU_2261176_0_0_5"/>
<dbReference type="eggNOG" id="ENOG5032VWG">
    <property type="taxonomic scope" value="Bacteria"/>
</dbReference>